<dbReference type="InterPro" id="IPR029033">
    <property type="entry name" value="His_PPase_superfam"/>
</dbReference>
<dbReference type="GO" id="GO:0016787">
    <property type="term" value="F:hydrolase activity"/>
    <property type="evidence" value="ECO:0007669"/>
    <property type="project" value="UniProtKB-KW"/>
</dbReference>
<name>A0ABY4RG28_9BACL</name>
<protein>
    <submittedName>
        <fullName evidence="1">Phosphoserine phosphatase 2</fullName>
        <ecNumber evidence="1">3.1.3.3</ecNumber>
    </submittedName>
</protein>
<evidence type="ECO:0000313" key="1">
    <source>
        <dbReference type="EMBL" id="UQZ81342.1"/>
    </source>
</evidence>
<dbReference type="EMBL" id="CP027059">
    <property type="protein sequence ID" value="UQZ81342.1"/>
    <property type="molecule type" value="Genomic_DNA"/>
</dbReference>
<reference evidence="1" key="2">
    <citation type="journal article" date="2021" name="J Anim Sci Technol">
        <title>Complete genome sequence of Paenibacillus konkukensis sp. nov. SK3146 as a potential probiotic strain.</title>
        <authorList>
            <person name="Jung H.I."/>
            <person name="Park S."/>
            <person name="Niu K.M."/>
            <person name="Lee S.W."/>
            <person name="Kothari D."/>
            <person name="Yi K.J."/>
            <person name="Kim S.K."/>
        </authorList>
    </citation>
    <scope>NUCLEOTIDE SEQUENCE</scope>
    <source>
        <strain evidence="1">SK3146</strain>
    </source>
</reference>
<dbReference type="Gene3D" id="3.40.50.1240">
    <property type="entry name" value="Phosphoglycerate mutase-like"/>
    <property type="match status" value="1"/>
</dbReference>
<dbReference type="CDD" id="cd07067">
    <property type="entry name" value="HP_PGM_like"/>
    <property type="match status" value="1"/>
</dbReference>
<keyword evidence="2" id="KW-1185">Reference proteome</keyword>
<keyword evidence="1" id="KW-0378">Hydrolase</keyword>
<evidence type="ECO:0000313" key="2">
    <source>
        <dbReference type="Proteomes" id="UP001057134"/>
    </source>
</evidence>
<dbReference type="SUPFAM" id="SSF53254">
    <property type="entry name" value="Phosphoglycerate mutase-like"/>
    <property type="match status" value="1"/>
</dbReference>
<dbReference type="Pfam" id="PF00300">
    <property type="entry name" value="His_Phos_1"/>
    <property type="match status" value="1"/>
</dbReference>
<reference evidence="1" key="1">
    <citation type="submission" date="2018-02" db="EMBL/GenBank/DDBJ databases">
        <authorList>
            <person name="Kim S.-K."/>
            <person name="Jung H.-I."/>
            <person name="Lee S.-W."/>
        </authorList>
    </citation>
    <scope>NUCLEOTIDE SEQUENCE</scope>
    <source>
        <strain evidence="1">SK3146</strain>
    </source>
</reference>
<dbReference type="PANTHER" id="PTHR48100">
    <property type="entry name" value="BROAD-SPECIFICITY PHOSPHATASE YOR283W-RELATED"/>
    <property type="match status" value="1"/>
</dbReference>
<dbReference type="InterPro" id="IPR050275">
    <property type="entry name" value="PGM_Phosphatase"/>
</dbReference>
<dbReference type="RefSeq" id="WP_249863583.1">
    <property type="nucleotide sequence ID" value="NZ_CP027059.1"/>
</dbReference>
<sequence length="199" mass="22444">MSTQFYLVRHGIKEKGIHDVALAPEGVRQAQKTAIFLCTRPIRKIVSSPLLRAKQTAQLIAEAIGAPVTENIRLRERANWGDLPGQTFEQFVEMWERCTRDRDFIPPVGDSARKAGERMASCLQELAAEHPQDSLIIVTHGGLITDFLVNVFTEEQLNERHPDFVDEQSQLIPECSITNVVYQDGIFHFARLADVAHLL</sequence>
<accession>A0ABY4RG28</accession>
<dbReference type="EC" id="3.1.3.3" evidence="1"/>
<dbReference type="Proteomes" id="UP001057134">
    <property type="component" value="Chromosome"/>
</dbReference>
<gene>
    <name evidence="1" type="primary">pspB_1</name>
    <name evidence="1" type="ORF">SK3146_00498</name>
</gene>
<dbReference type="SMART" id="SM00855">
    <property type="entry name" value="PGAM"/>
    <property type="match status" value="1"/>
</dbReference>
<dbReference type="InterPro" id="IPR013078">
    <property type="entry name" value="His_Pase_superF_clade-1"/>
</dbReference>
<organism evidence="1 2">
    <name type="scientific">Paenibacillus konkukensis</name>
    <dbReference type="NCBI Taxonomy" id="2020716"/>
    <lineage>
        <taxon>Bacteria</taxon>
        <taxon>Bacillati</taxon>
        <taxon>Bacillota</taxon>
        <taxon>Bacilli</taxon>
        <taxon>Bacillales</taxon>
        <taxon>Paenibacillaceae</taxon>
        <taxon>Paenibacillus</taxon>
    </lineage>
</organism>
<dbReference type="PANTHER" id="PTHR48100:SF1">
    <property type="entry name" value="HISTIDINE PHOSPHATASE FAMILY PROTEIN-RELATED"/>
    <property type="match status" value="1"/>
</dbReference>
<proteinExistence type="predicted"/>